<keyword evidence="2 5" id="KW-0689">Ribosomal protein</keyword>
<dbReference type="InterPro" id="IPR050096">
    <property type="entry name" value="Bacterial_rp_bL28"/>
</dbReference>
<dbReference type="PANTHER" id="PTHR39080:SF1">
    <property type="entry name" value="LARGE RIBOSOMAL SUBUNIT PROTEIN BL28A"/>
    <property type="match status" value="1"/>
</dbReference>
<evidence type="ECO:0000313" key="7">
    <source>
        <dbReference type="Proteomes" id="UP000243633"/>
    </source>
</evidence>
<dbReference type="InterPro" id="IPR037147">
    <property type="entry name" value="Ribosomal_bL28_sf"/>
</dbReference>
<accession>A0A170PBH8</accession>
<sequence length="75" mass="8942">MTRICQITKKMSLTGNRRSHAMNATKRKFFLNLHKHRLWDPQQKKFITLKISAKGLRIVNKYGISKVLKKYLQKK</sequence>
<evidence type="ECO:0000256" key="5">
    <source>
        <dbReference type="HAMAP-Rule" id="MF_00373"/>
    </source>
</evidence>
<protein>
    <recommendedName>
        <fullName evidence="4 5">Large ribosomal subunit protein bL28</fullName>
    </recommendedName>
</protein>
<keyword evidence="7" id="KW-1185">Reference proteome</keyword>
<dbReference type="GO" id="GO:0003735">
    <property type="term" value="F:structural constituent of ribosome"/>
    <property type="evidence" value="ECO:0007669"/>
    <property type="project" value="InterPro"/>
</dbReference>
<dbReference type="Gene3D" id="2.30.170.40">
    <property type="entry name" value="Ribosomal protein L28/L24"/>
    <property type="match status" value="1"/>
</dbReference>
<dbReference type="GO" id="GO:0006412">
    <property type="term" value="P:translation"/>
    <property type="evidence" value="ECO:0007669"/>
    <property type="project" value="UniProtKB-UniRule"/>
</dbReference>
<dbReference type="HAMAP" id="MF_00373">
    <property type="entry name" value="Ribosomal_bL28"/>
    <property type="match status" value="1"/>
</dbReference>
<dbReference type="PATRIC" id="fig|98804.3.peg.48"/>
<dbReference type="InterPro" id="IPR034704">
    <property type="entry name" value="Ribosomal_bL28/bL31-like_sf"/>
</dbReference>
<evidence type="ECO:0000256" key="2">
    <source>
        <dbReference type="ARBA" id="ARBA00022980"/>
    </source>
</evidence>
<proteinExistence type="inferred from homology"/>
<dbReference type="NCBIfam" id="TIGR00009">
    <property type="entry name" value="L28"/>
    <property type="match status" value="1"/>
</dbReference>
<dbReference type="GO" id="GO:1990904">
    <property type="term" value="C:ribonucleoprotein complex"/>
    <property type="evidence" value="ECO:0007669"/>
    <property type="project" value="UniProtKB-KW"/>
</dbReference>
<evidence type="ECO:0000256" key="4">
    <source>
        <dbReference type="ARBA" id="ARBA00035174"/>
    </source>
</evidence>
<dbReference type="InterPro" id="IPR026569">
    <property type="entry name" value="Ribosomal_bL28"/>
</dbReference>
<dbReference type="OrthoDB" id="9805609at2"/>
<dbReference type="GO" id="GO:0005840">
    <property type="term" value="C:ribosome"/>
    <property type="evidence" value="ECO:0007669"/>
    <property type="project" value="UniProtKB-KW"/>
</dbReference>
<organism evidence="6 7">
    <name type="scientific">Buchnera aphidicola subsp. Tuberolachnus salignus</name>
    <dbReference type="NCBI Taxonomy" id="98804"/>
    <lineage>
        <taxon>Bacteria</taxon>
        <taxon>Pseudomonadati</taxon>
        <taxon>Pseudomonadota</taxon>
        <taxon>Gammaproteobacteria</taxon>
        <taxon>Enterobacterales</taxon>
        <taxon>Erwiniaceae</taxon>
        <taxon>Buchnera</taxon>
    </lineage>
</organism>
<evidence type="ECO:0000313" key="6">
    <source>
        <dbReference type="EMBL" id="CUR53039.1"/>
    </source>
</evidence>
<keyword evidence="3 5" id="KW-0687">Ribonucleoprotein</keyword>
<dbReference type="EMBL" id="LN890285">
    <property type="protein sequence ID" value="CUR53039.1"/>
    <property type="molecule type" value="Genomic_DNA"/>
</dbReference>
<dbReference type="Pfam" id="PF00830">
    <property type="entry name" value="Ribosomal_L28"/>
    <property type="match status" value="1"/>
</dbReference>
<dbReference type="RefSeq" id="WP_075472324.1">
    <property type="nucleotide sequence ID" value="NZ_CP135003.1"/>
</dbReference>
<dbReference type="AlphaFoldDB" id="A0A170PBH8"/>
<reference evidence="7" key="1">
    <citation type="submission" date="2015-10" db="EMBL/GenBank/DDBJ databases">
        <authorList>
            <person name="Manzano-Marin A."/>
            <person name="Manzano-Marin A."/>
        </authorList>
    </citation>
    <scope>NUCLEOTIDE SEQUENCE [LARGE SCALE GENOMIC DNA]</scope>
    <source>
        <strain evidence="7">BTs</strain>
    </source>
</reference>
<comment type="similarity">
    <text evidence="1 5">Belongs to the bacterial ribosomal protein bL28 family.</text>
</comment>
<dbReference type="InterPro" id="IPR001383">
    <property type="entry name" value="Ribosomal_bL28_bact-type"/>
</dbReference>
<dbReference type="STRING" id="98804.BTSPAZIEG_0055"/>
<gene>
    <name evidence="5 6" type="primary">rpmB</name>
    <name evidence="6" type="ORF">BTSPAZIEG_0055</name>
</gene>
<dbReference type="PANTHER" id="PTHR39080">
    <property type="entry name" value="50S RIBOSOMAL PROTEIN L28"/>
    <property type="match status" value="1"/>
</dbReference>
<evidence type="ECO:0000256" key="3">
    <source>
        <dbReference type="ARBA" id="ARBA00023274"/>
    </source>
</evidence>
<dbReference type="Proteomes" id="UP000243633">
    <property type="component" value="Chromosome 1"/>
</dbReference>
<evidence type="ECO:0000256" key="1">
    <source>
        <dbReference type="ARBA" id="ARBA00008760"/>
    </source>
</evidence>
<dbReference type="SUPFAM" id="SSF143800">
    <property type="entry name" value="L28p-like"/>
    <property type="match status" value="1"/>
</dbReference>
<name>A0A170PBH8_BUCTT</name>